<dbReference type="Proteomes" id="UP001169862">
    <property type="component" value="Unassembled WGS sequence"/>
</dbReference>
<sequence length="714" mass="79658">MKAFVCLILALLLTACGSGGNGSAVEVETSKPETVEPEVIEPTEPEIVEPATDPEIVPPEPSLEYIQSTYAWLCYYAVCYSGSELETFENIEASSDSFVQLSDSLYDDLVTFNESLNTGWSSCTGACGDFYNPPVKVTLDDNAFSSALLAVPVVTMSEQTLNITSDSTFFDVIVTVDIDFDNVPKSGVYFNEPCPGNQCWIYPAPSVNDIDLSYSLSQTANNGLQLEVRVSTGQAIGVFEELIELYFYYDAYRDLPLNDGKPYVIPVTVTVDPIGIDVDEFSSPSVTNNLQDDQPYKALTFELPIDGIEFDASLIDVSYSQNGLADVHYETGTPGHMSFQLVFKNDFELGEGRYQDQVTIRLCDSVECLWFDEETIEVEYHVTNDTVQGYEAVNIVSEYLFQSDSPVKFTLNDDSELAYFVNDNALTRLSLNSGLTAELSLFDVNSIKWASGDTVWLTDTNDVIQQVEFNTLPFANSFPELDNQLSFVVLNDYLYFTEGETLERFNTLTREMNSYAFDSGSIGDATVVLGNDNSALYAKLASGIMHLGLDDEFGEHKSFTFPNSFDGSIAYIDAQRLISTTGSAYMYSGDYLSYNAALTDALAVDAETEGYYFDLDFVLDSSYQGVLQEYEPNVYLWNGLPEWPLSNRVSFIDESDTSAVKARYTLSNEVLWDGVEGWQPIKLFSPEEVDYFYILTQSLMDETRYRLLKIEKAH</sequence>
<proteinExistence type="predicted"/>
<reference evidence="2" key="1">
    <citation type="submission" date="2023-07" db="EMBL/GenBank/DDBJ databases">
        <title>Genome content predicts the carbon catabolic preferences of heterotrophic bacteria.</title>
        <authorList>
            <person name="Gralka M."/>
        </authorList>
    </citation>
    <scope>NUCLEOTIDE SEQUENCE</scope>
    <source>
        <strain evidence="2">I2M16</strain>
    </source>
</reference>
<dbReference type="RefSeq" id="WP_303549543.1">
    <property type="nucleotide sequence ID" value="NZ_JAUOPG010000004.1"/>
</dbReference>
<feature type="signal peptide" evidence="1">
    <location>
        <begin position="1"/>
        <end position="24"/>
    </location>
</feature>
<protein>
    <submittedName>
        <fullName evidence="2">Uncharacterized protein</fullName>
    </submittedName>
</protein>
<evidence type="ECO:0000313" key="2">
    <source>
        <dbReference type="EMBL" id="MDO6453334.1"/>
    </source>
</evidence>
<keyword evidence="1" id="KW-0732">Signal</keyword>
<comment type="caution">
    <text evidence="2">The sequence shown here is derived from an EMBL/GenBank/DDBJ whole genome shotgun (WGS) entry which is preliminary data.</text>
</comment>
<accession>A0AAW7XJ74</accession>
<name>A0AAW7XJ74_9GAMM</name>
<dbReference type="EMBL" id="JAUOPG010000004">
    <property type="protein sequence ID" value="MDO6453334.1"/>
    <property type="molecule type" value="Genomic_DNA"/>
</dbReference>
<evidence type="ECO:0000256" key="1">
    <source>
        <dbReference type="SAM" id="SignalP"/>
    </source>
</evidence>
<dbReference type="PROSITE" id="PS51257">
    <property type="entry name" value="PROKAR_LIPOPROTEIN"/>
    <property type="match status" value="1"/>
</dbReference>
<dbReference type="AlphaFoldDB" id="A0AAW7XJ74"/>
<evidence type="ECO:0000313" key="3">
    <source>
        <dbReference type="Proteomes" id="UP001169862"/>
    </source>
</evidence>
<gene>
    <name evidence="2" type="ORF">Q4490_07130</name>
</gene>
<organism evidence="2 3">
    <name type="scientific">Neptunomonas phycophila</name>
    <dbReference type="NCBI Taxonomy" id="1572645"/>
    <lineage>
        <taxon>Bacteria</taxon>
        <taxon>Pseudomonadati</taxon>
        <taxon>Pseudomonadota</taxon>
        <taxon>Gammaproteobacteria</taxon>
        <taxon>Oceanospirillales</taxon>
        <taxon>Oceanospirillaceae</taxon>
        <taxon>Neptunomonas</taxon>
    </lineage>
</organism>
<feature type="chain" id="PRO_5043992637" evidence="1">
    <location>
        <begin position="25"/>
        <end position="714"/>
    </location>
</feature>